<dbReference type="Pfam" id="PF14534">
    <property type="entry name" value="DUF4440"/>
    <property type="match status" value="1"/>
</dbReference>
<dbReference type="SUPFAM" id="SSF54427">
    <property type="entry name" value="NTF2-like"/>
    <property type="match status" value="1"/>
</dbReference>
<accession>A0ABU9ULA1</accession>
<gene>
    <name evidence="2" type="ORF">AAGS29_00155</name>
</gene>
<dbReference type="Proteomes" id="UP001489333">
    <property type="component" value="Unassembled WGS sequence"/>
</dbReference>
<proteinExistence type="predicted"/>
<evidence type="ECO:0000313" key="3">
    <source>
        <dbReference type="Proteomes" id="UP001489333"/>
    </source>
</evidence>
<protein>
    <submittedName>
        <fullName evidence="2">DUF4440 domain-containing protein</fullName>
    </submittedName>
</protein>
<dbReference type="EMBL" id="JBCHKU010000001">
    <property type="protein sequence ID" value="MEM6247019.1"/>
    <property type="molecule type" value="Genomic_DNA"/>
</dbReference>
<dbReference type="InterPro" id="IPR027843">
    <property type="entry name" value="DUF4440"/>
</dbReference>
<feature type="domain" description="DUF4440" evidence="1">
    <location>
        <begin position="9"/>
        <end position="111"/>
    </location>
</feature>
<dbReference type="RefSeq" id="WP_063883187.1">
    <property type="nucleotide sequence ID" value="NZ_JBCHKT010000001.1"/>
</dbReference>
<keyword evidence="3" id="KW-1185">Reference proteome</keyword>
<dbReference type="Gene3D" id="3.10.450.50">
    <property type="match status" value="1"/>
</dbReference>
<evidence type="ECO:0000259" key="1">
    <source>
        <dbReference type="Pfam" id="PF14534"/>
    </source>
</evidence>
<reference evidence="2 3" key="1">
    <citation type="submission" date="2024-04" db="EMBL/GenBank/DDBJ databases">
        <title>Novel Shewanella species isolated from Baltic Sea sediments.</title>
        <authorList>
            <person name="Martin-Rodriguez A.J."/>
            <person name="Fernandez-Juarez V."/>
            <person name="Valeriano V.D."/>
            <person name="Mihindukulasooriya I."/>
            <person name="Ceresnova L."/>
            <person name="Joffre E."/>
            <person name="Jensie-Markopoulos S."/>
            <person name="Moore E.R.B."/>
            <person name="Sjoling A."/>
        </authorList>
    </citation>
    <scope>NUCLEOTIDE SEQUENCE [LARGE SCALE GENOMIC DNA]</scope>
    <source>
        <strain evidence="2 3">VAX-SP0-0CM-1</strain>
    </source>
</reference>
<dbReference type="InterPro" id="IPR032710">
    <property type="entry name" value="NTF2-like_dom_sf"/>
</dbReference>
<sequence>MENLKAKLIELEEHLFKAETRASYGELDELIADVFTEIGGSGVRFGKKEALERLPSELPPKISASEYELRHLAPNCAQLLYKAVMVKGGETTAIYSLRCSIWSLINGRWQMIFHQGTLCKAFES</sequence>
<name>A0ABU9ULA1_9GAMM</name>
<comment type="caution">
    <text evidence="2">The sequence shown here is derived from an EMBL/GenBank/DDBJ whole genome shotgun (WGS) entry which is preliminary data.</text>
</comment>
<organism evidence="2 3">
    <name type="scientific">Shewanella vaxholmensis</name>
    <dbReference type="NCBI Taxonomy" id="3063535"/>
    <lineage>
        <taxon>Bacteria</taxon>
        <taxon>Pseudomonadati</taxon>
        <taxon>Pseudomonadota</taxon>
        <taxon>Gammaproteobacteria</taxon>
        <taxon>Alteromonadales</taxon>
        <taxon>Shewanellaceae</taxon>
        <taxon>Shewanella</taxon>
    </lineage>
</organism>
<evidence type="ECO:0000313" key="2">
    <source>
        <dbReference type="EMBL" id="MEM6247019.1"/>
    </source>
</evidence>